<dbReference type="RefSeq" id="WP_152584821.1">
    <property type="nucleotide sequence ID" value="NZ_CP045423.1"/>
</dbReference>
<sequence>MSSTQYWLGRYPEGFATDGRYSVRRNVLTMRGKRGEAWIGEDVEVCTFDIEAQSDRLVLSNCSASGMYEQQCQTPQVSKNSDVLECPQ</sequence>
<proteinExistence type="predicted"/>
<dbReference type="KEGG" id="mico:GDR74_02505"/>
<evidence type="ECO:0000313" key="2">
    <source>
        <dbReference type="Proteomes" id="UP000325614"/>
    </source>
</evidence>
<evidence type="ECO:0000313" key="1">
    <source>
        <dbReference type="EMBL" id="QFU15175.1"/>
    </source>
</evidence>
<accession>A0A5P9JVH4</accession>
<organism evidence="1 2">
    <name type="scientific">Microvirga thermotolerans</name>
    <dbReference type="NCBI Taxonomy" id="2651334"/>
    <lineage>
        <taxon>Bacteria</taxon>
        <taxon>Pseudomonadati</taxon>
        <taxon>Pseudomonadota</taxon>
        <taxon>Alphaproteobacteria</taxon>
        <taxon>Hyphomicrobiales</taxon>
        <taxon>Methylobacteriaceae</taxon>
        <taxon>Microvirga</taxon>
    </lineage>
</organism>
<dbReference type="EMBL" id="CP045423">
    <property type="protein sequence ID" value="QFU15175.1"/>
    <property type="molecule type" value="Genomic_DNA"/>
</dbReference>
<dbReference type="Proteomes" id="UP000325614">
    <property type="component" value="Chromosome"/>
</dbReference>
<name>A0A5P9JVH4_9HYPH</name>
<gene>
    <name evidence="1" type="ORF">GDR74_02505</name>
</gene>
<protein>
    <submittedName>
        <fullName evidence="1">Uncharacterized protein</fullName>
    </submittedName>
</protein>
<keyword evidence="2" id="KW-1185">Reference proteome</keyword>
<dbReference type="AlphaFoldDB" id="A0A5P9JVH4"/>
<reference evidence="1 2" key="1">
    <citation type="submission" date="2019-10" db="EMBL/GenBank/DDBJ databases">
        <title>Isolation, Identification of Microvirga thermotolerans HR1, a novel thermophilic bacterium and Comparative Genomics of the genus Microvirga.</title>
        <authorList>
            <person name="Li J."/>
            <person name="Zhang W."/>
            <person name="Lin M."/>
            <person name="Wang J."/>
        </authorList>
    </citation>
    <scope>NUCLEOTIDE SEQUENCE [LARGE SCALE GENOMIC DNA]</scope>
    <source>
        <strain evidence="1 2">HR1</strain>
    </source>
</reference>